<dbReference type="PROSITE" id="PS50053">
    <property type="entry name" value="UBIQUITIN_2"/>
    <property type="match status" value="1"/>
</dbReference>
<feature type="domain" description="Ubiquitin-like" evidence="6">
    <location>
        <begin position="1"/>
        <end position="77"/>
    </location>
</feature>
<evidence type="ECO:0000259" key="6">
    <source>
        <dbReference type="PROSITE" id="PS50053"/>
    </source>
</evidence>
<dbReference type="AlphaFoldDB" id="A0A7S3PH15"/>
<dbReference type="SUPFAM" id="SSF54236">
    <property type="entry name" value="Ubiquitin-like"/>
    <property type="match status" value="1"/>
</dbReference>
<dbReference type="SMART" id="SM00213">
    <property type="entry name" value="UBQ"/>
    <property type="match status" value="1"/>
</dbReference>
<name>A0A7S3PH15_9STRA</name>
<evidence type="ECO:0000256" key="3">
    <source>
        <dbReference type="ARBA" id="ARBA00022750"/>
    </source>
</evidence>
<keyword evidence="3" id="KW-0064">Aspartyl protease</keyword>
<evidence type="ECO:0000256" key="2">
    <source>
        <dbReference type="ARBA" id="ARBA00022670"/>
    </source>
</evidence>
<dbReference type="GO" id="GO:0006508">
    <property type="term" value="P:proteolysis"/>
    <property type="evidence" value="ECO:0007669"/>
    <property type="project" value="UniProtKB-KW"/>
</dbReference>
<dbReference type="InterPro" id="IPR019103">
    <property type="entry name" value="Peptidase_aspartic_DDI1-type"/>
</dbReference>
<protein>
    <recommendedName>
        <fullName evidence="6">Ubiquitin-like domain-containing protein</fullName>
    </recommendedName>
</protein>
<dbReference type="Pfam" id="PF11976">
    <property type="entry name" value="Rad60-SLD"/>
    <property type="match status" value="1"/>
</dbReference>
<evidence type="ECO:0000256" key="5">
    <source>
        <dbReference type="SAM" id="MobiDB-lite"/>
    </source>
</evidence>
<comment type="similarity">
    <text evidence="1">Belongs to the DDI1 family.</text>
</comment>
<keyword evidence="4" id="KW-0378">Hydrolase</keyword>
<accession>A0A7S3PH15</accession>
<evidence type="ECO:0000313" key="7">
    <source>
        <dbReference type="EMBL" id="CAE0436819.1"/>
    </source>
</evidence>
<dbReference type="CDD" id="cd17039">
    <property type="entry name" value="Ubl_ubiquitin_like"/>
    <property type="match status" value="1"/>
</dbReference>
<dbReference type="CDD" id="cd05479">
    <property type="entry name" value="RP_DDI"/>
    <property type="match status" value="1"/>
</dbReference>
<dbReference type="InterPro" id="IPR029071">
    <property type="entry name" value="Ubiquitin-like_domsf"/>
</dbReference>
<dbReference type="EMBL" id="HBIN01009473">
    <property type="protein sequence ID" value="CAE0436819.1"/>
    <property type="molecule type" value="Transcribed_RNA"/>
</dbReference>
<feature type="region of interest" description="Disordered" evidence="5">
    <location>
        <begin position="82"/>
        <end position="107"/>
    </location>
</feature>
<proteinExistence type="inferred from homology"/>
<keyword evidence="2" id="KW-0645">Protease</keyword>
<evidence type="ECO:0000256" key="1">
    <source>
        <dbReference type="ARBA" id="ARBA00009136"/>
    </source>
</evidence>
<reference evidence="7" key="1">
    <citation type="submission" date="2021-01" db="EMBL/GenBank/DDBJ databases">
        <authorList>
            <person name="Corre E."/>
            <person name="Pelletier E."/>
            <person name="Niang G."/>
            <person name="Scheremetjew M."/>
            <person name="Finn R."/>
            <person name="Kale V."/>
            <person name="Holt S."/>
            <person name="Cochrane G."/>
            <person name="Meng A."/>
            <person name="Brown T."/>
            <person name="Cohen L."/>
        </authorList>
    </citation>
    <scope>NUCLEOTIDE SEQUENCE</scope>
    <source>
        <strain evidence="7">GSBS06</strain>
    </source>
</reference>
<organism evidence="7">
    <name type="scientific">Aplanochytrium stocchinoi</name>
    <dbReference type="NCBI Taxonomy" id="215587"/>
    <lineage>
        <taxon>Eukaryota</taxon>
        <taxon>Sar</taxon>
        <taxon>Stramenopiles</taxon>
        <taxon>Bigyra</taxon>
        <taxon>Labyrinthulomycetes</taxon>
        <taxon>Thraustochytrida</taxon>
        <taxon>Thraustochytriidae</taxon>
        <taxon>Aplanochytrium</taxon>
    </lineage>
</organism>
<dbReference type="PANTHER" id="PTHR15397:SF3">
    <property type="entry name" value="DNA DAMAGE INDUCIBLE 1 HOMOLOG 2"/>
    <property type="match status" value="1"/>
</dbReference>
<gene>
    <name evidence="7" type="ORF">ASTO00021_LOCUS7067</name>
</gene>
<dbReference type="Gene3D" id="3.10.20.90">
    <property type="entry name" value="Phosphatidylinositol 3-kinase Catalytic Subunit, Chain A, domain 1"/>
    <property type="match status" value="1"/>
</dbReference>
<dbReference type="PANTHER" id="PTHR15397">
    <property type="entry name" value="SODIUM-GLUCOSE COTRANSPORTER REGULATORY PROTEIN -RELATED"/>
    <property type="match status" value="1"/>
</dbReference>
<dbReference type="Pfam" id="PF09668">
    <property type="entry name" value="Asp_protease"/>
    <property type="match status" value="1"/>
</dbReference>
<evidence type="ECO:0000256" key="4">
    <source>
        <dbReference type="ARBA" id="ARBA00022801"/>
    </source>
</evidence>
<dbReference type="InterPro" id="IPR021109">
    <property type="entry name" value="Peptidase_aspartic_dom_sf"/>
</dbReference>
<dbReference type="GO" id="GO:0004190">
    <property type="term" value="F:aspartic-type endopeptidase activity"/>
    <property type="evidence" value="ECO:0007669"/>
    <property type="project" value="UniProtKB-KW"/>
</dbReference>
<dbReference type="Gene3D" id="2.40.70.10">
    <property type="entry name" value="Acid Proteases"/>
    <property type="match status" value="1"/>
</dbReference>
<dbReference type="InterPro" id="IPR000626">
    <property type="entry name" value="Ubiquitin-like_dom"/>
</dbReference>
<dbReference type="InterPro" id="IPR022617">
    <property type="entry name" value="Rad60/SUMO-like_dom"/>
</dbReference>
<dbReference type="SUPFAM" id="SSF50630">
    <property type="entry name" value="Acid proteases"/>
    <property type="match status" value="1"/>
</dbReference>
<sequence>MHLICATPDGRVVPTYVPDTATFAKVKENVAEAMHIPASKITLAYKGDNQIPDDVKLVDQGVANEDMILVLVEGQHALQPAGQVQAGQAAPAQQAATPMPAGGPPAQAIRTADGQFKIPGEAARELARQRMQMIQQNFEQAMEESPEAFASVYMLYIDVEINGHPVKAFVDSGAQTTVMSRECAERTGLIQLCDPRFAGIAQGVGTARILGRVHLAPMKIGEQFYNCSYSIMDSAQKVELLIGLDMLKKHHCNINLESDQLEIGTTGQKIKFLGESDLPEHAKLSAAAVHSLRIISNHILMPAFDI</sequence>